<evidence type="ECO:0000313" key="3">
    <source>
        <dbReference type="EMBL" id="QBK31614.1"/>
    </source>
</evidence>
<dbReference type="EMBL" id="CP036532">
    <property type="protein sequence ID" value="QBK31614.1"/>
    <property type="molecule type" value="Genomic_DNA"/>
</dbReference>
<dbReference type="InterPro" id="IPR002716">
    <property type="entry name" value="PIN_dom"/>
</dbReference>
<organism evidence="3 4">
    <name type="scientific">Roseitalea porphyridii</name>
    <dbReference type="NCBI Taxonomy" id="1852022"/>
    <lineage>
        <taxon>Bacteria</taxon>
        <taxon>Pseudomonadati</taxon>
        <taxon>Pseudomonadota</taxon>
        <taxon>Alphaproteobacteria</taxon>
        <taxon>Hyphomicrobiales</taxon>
        <taxon>Ahrensiaceae</taxon>
        <taxon>Roseitalea</taxon>
    </lineage>
</organism>
<dbReference type="InterPro" id="IPR044153">
    <property type="entry name" value="PIN_Pae0151-like"/>
</dbReference>
<accession>A0A4P6V479</accession>
<name>A0A4P6V479_9HYPH</name>
<dbReference type="PANTHER" id="PTHR35901">
    <property type="entry name" value="RIBONUCLEASE VAPC3"/>
    <property type="match status" value="1"/>
</dbReference>
<dbReference type="InterPro" id="IPR029060">
    <property type="entry name" value="PIN-like_dom_sf"/>
</dbReference>
<sequence length="140" mass="15260">MTIVVDASVIFAWQFPDEDGGRVEPIVRSIPRRGCLVPSHWHAEIANGFALAVRRNRMSAAYRDGALHSLTQLPIEVDRESSLALWSDVQRLCDASGLTAYDAGYLELALRHGLALATLDRQLARAAAARSVELLGLSPP</sequence>
<keyword evidence="4" id="KW-1185">Reference proteome</keyword>
<dbReference type="OrthoDB" id="9798446at2"/>
<dbReference type="AlphaFoldDB" id="A0A4P6V479"/>
<dbReference type="RefSeq" id="WP_131617274.1">
    <property type="nucleotide sequence ID" value="NZ_CP036532.1"/>
</dbReference>
<evidence type="ECO:0000259" key="2">
    <source>
        <dbReference type="Pfam" id="PF01850"/>
    </source>
</evidence>
<dbReference type="PANTHER" id="PTHR35901:SF1">
    <property type="entry name" value="EXONUCLEASE VAPC9"/>
    <property type="match status" value="1"/>
</dbReference>
<dbReference type="CDD" id="cd09873">
    <property type="entry name" value="PIN_Pae0151-like"/>
    <property type="match status" value="1"/>
</dbReference>
<reference evidence="3 4" key="1">
    <citation type="journal article" date="2017" name="Int. J. Syst. Evol. Microbiol.">
        <title>Roseitalea porphyridii gen. nov., sp. nov., isolated from a red alga, and reclassification of Hoeflea suaedae Chung et al. 2013 as Pseudohoeflea suaedae gen. nov., comb. nov.</title>
        <authorList>
            <person name="Hyeon J.W."/>
            <person name="Jeong S.E."/>
            <person name="Baek K."/>
            <person name="Jeon C.O."/>
        </authorList>
    </citation>
    <scope>NUCLEOTIDE SEQUENCE [LARGE SCALE GENOMIC DNA]</scope>
    <source>
        <strain evidence="3 4">MA7-20</strain>
    </source>
</reference>
<evidence type="ECO:0000256" key="1">
    <source>
        <dbReference type="ARBA" id="ARBA00022842"/>
    </source>
</evidence>
<dbReference type="KEGG" id="rpod:E0E05_13970"/>
<gene>
    <name evidence="3" type="ORF">E0E05_13970</name>
</gene>
<feature type="domain" description="PIN" evidence="2">
    <location>
        <begin position="3"/>
        <end position="127"/>
    </location>
</feature>
<dbReference type="GeneID" id="90768409"/>
<dbReference type="SUPFAM" id="SSF88723">
    <property type="entry name" value="PIN domain-like"/>
    <property type="match status" value="1"/>
</dbReference>
<protein>
    <submittedName>
        <fullName evidence="3">PIN domain-containing protein</fullName>
    </submittedName>
</protein>
<dbReference type="InterPro" id="IPR051619">
    <property type="entry name" value="TypeII_TA_RNase_PINc/VapC"/>
</dbReference>
<dbReference type="Pfam" id="PF01850">
    <property type="entry name" value="PIN"/>
    <property type="match status" value="1"/>
</dbReference>
<dbReference type="Proteomes" id="UP000293719">
    <property type="component" value="Chromosome"/>
</dbReference>
<dbReference type="Gene3D" id="3.40.50.1010">
    <property type="entry name" value="5'-nuclease"/>
    <property type="match status" value="1"/>
</dbReference>
<keyword evidence="1" id="KW-0460">Magnesium</keyword>
<proteinExistence type="predicted"/>
<evidence type="ECO:0000313" key="4">
    <source>
        <dbReference type="Proteomes" id="UP000293719"/>
    </source>
</evidence>